<dbReference type="InterPro" id="IPR011990">
    <property type="entry name" value="TPR-like_helical_dom_sf"/>
</dbReference>
<keyword evidence="1" id="KW-0677">Repeat</keyword>
<evidence type="ECO:0000256" key="2">
    <source>
        <dbReference type="PROSITE-ProRule" id="PRU00708"/>
    </source>
</evidence>
<dbReference type="GO" id="GO:0009451">
    <property type="term" value="P:RNA modification"/>
    <property type="evidence" value="ECO:0007669"/>
    <property type="project" value="InterPro"/>
</dbReference>
<evidence type="ECO:0000313" key="3">
    <source>
        <dbReference type="EMBL" id="KAA0031351.1"/>
    </source>
</evidence>
<dbReference type="Pfam" id="PF13041">
    <property type="entry name" value="PPR_2"/>
    <property type="match status" value="2"/>
</dbReference>
<dbReference type="Pfam" id="PF13812">
    <property type="entry name" value="PPR_3"/>
    <property type="match status" value="1"/>
</dbReference>
<dbReference type="InterPro" id="IPR046960">
    <property type="entry name" value="PPR_At4g14850-like_plant"/>
</dbReference>
<dbReference type="FunFam" id="1.25.40.10:FF:000184">
    <property type="entry name" value="Pentatricopeptide repeat-containing protein, chloroplastic"/>
    <property type="match status" value="1"/>
</dbReference>
<reference evidence="3 4" key="1">
    <citation type="submission" date="2019-08" db="EMBL/GenBank/DDBJ databases">
        <title>Draft genome sequences of two oriental melons (Cucumis melo L. var makuwa).</title>
        <authorList>
            <person name="Kwon S.-Y."/>
        </authorList>
    </citation>
    <scope>NUCLEOTIDE SEQUENCE [LARGE SCALE GENOMIC DNA]</scope>
    <source>
        <strain evidence="4">cv. SW 3</strain>
        <tissue evidence="3">Leaf</tissue>
    </source>
</reference>
<dbReference type="SUPFAM" id="SSF48452">
    <property type="entry name" value="TPR-like"/>
    <property type="match status" value="1"/>
</dbReference>
<name>A0A5A7SP64_CUCMM</name>
<proteinExistence type="predicted"/>
<dbReference type="FunFam" id="1.25.40.10:FF:000344">
    <property type="entry name" value="Pentatricopeptide repeat-containing protein"/>
    <property type="match status" value="1"/>
</dbReference>
<dbReference type="AlphaFoldDB" id="A0A5A7SP64"/>
<comment type="caution">
    <text evidence="3">The sequence shown here is derived from an EMBL/GenBank/DDBJ whole genome shotgun (WGS) entry which is preliminary data.</text>
</comment>
<organism evidence="3 4">
    <name type="scientific">Cucumis melo var. makuwa</name>
    <name type="common">Oriental melon</name>
    <dbReference type="NCBI Taxonomy" id="1194695"/>
    <lineage>
        <taxon>Eukaryota</taxon>
        <taxon>Viridiplantae</taxon>
        <taxon>Streptophyta</taxon>
        <taxon>Embryophyta</taxon>
        <taxon>Tracheophyta</taxon>
        <taxon>Spermatophyta</taxon>
        <taxon>Magnoliopsida</taxon>
        <taxon>eudicotyledons</taxon>
        <taxon>Gunneridae</taxon>
        <taxon>Pentapetalae</taxon>
        <taxon>rosids</taxon>
        <taxon>fabids</taxon>
        <taxon>Cucurbitales</taxon>
        <taxon>Cucurbitaceae</taxon>
        <taxon>Benincaseae</taxon>
        <taxon>Cucumis</taxon>
    </lineage>
</organism>
<dbReference type="NCBIfam" id="TIGR00756">
    <property type="entry name" value="PPR"/>
    <property type="match status" value="4"/>
</dbReference>
<dbReference type="Pfam" id="PF20431">
    <property type="entry name" value="E_motif"/>
    <property type="match status" value="1"/>
</dbReference>
<dbReference type="OrthoDB" id="1865464at2759"/>
<sequence length="635" mass="71626">MFSATAKVPIGFPVAADDCKALKAKEQMINIKSYAMRCLFVNPEFINLSDLLQGRINNSHLRQIHARVFRLLKHQDNLIATRLIGHYPHSVGLRVFNQLIRPNIFPCNAIIRVLAEHNTSFLALSIFKSLKHLSLSPNDFTFSFLLKAFHRSCNALDVKQVHTHVLKMGYFGDSFISNALLGVYARGLKDMASAHKVFDEMSDREMACCWTSLIAGYAQMGLAEKAMLIFVTMIKENMQPEDDTMVSVLSACSKFQIAEIEKWVVALRELVNKFDSKSSCCDSINIVLIYLYGKWGMVEKSEEKFNEIIDKKSVLVWNSMINAYFQNGFPVEALTLFRLMVENPHCKPNHVTMVTVISACAQIGDLQLGSWVHEVLQRSGRKGIIASNKMLATALIDLYCKCGSLERAKEVFHQLINKDVISFNAMIMGLAVNGKGDEALKLFAQMQEIDIRPSTGTFIGLLSACSHSGFLEQGHQIFIEMTTQYLISPSLEHYACYIDLLARAGRFEDALEVVSTMPFEPNNFVWSSLLRGCLLHSSFELAQYVSKKLVEVDPENSAGYVMQANSFASDRQWDDVSALRWFMREKGVHKQPGQSWISIDGTVHEFFSATKSHPYVDLLYSTLNELDKQTKLVIP</sequence>
<feature type="repeat" description="PPR" evidence="2">
    <location>
        <begin position="388"/>
        <end position="418"/>
    </location>
</feature>
<feature type="repeat" description="PPR" evidence="2">
    <location>
        <begin position="313"/>
        <end position="343"/>
    </location>
</feature>
<evidence type="ECO:0000313" key="4">
    <source>
        <dbReference type="Proteomes" id="UP000321393"/>
    </source>
</evidence>
<evidence type="ECO:0000256" key="1">
    <source>
        <dbReference type="ARBA" id="ARBA00022737"/>
    </source>
</evidence>
<feature type="repeat" description="PPR" evidence="2">
    <location>
        <begin position="419"/>
        <end position="453"/>
    </location>
</feature>
<dbReference type="Gene3D" id="1.25.40.10">
    <property type="entry name" value="Tetratricopeptide repeat domain"/>
    <property type="match status" value="3"/>
</dbReference>
<dbReference type="PANTHER" id="PTHR47926">
    <property type="entry name" value="PENTATRICOPEPTIDE REPEAT-CONTAINING PROTEIN"/>
    <property type="match status" value="1"/>
</dbReference>
<feature type="repeat" description="PPR" evidence="2">
    <location>
        <begin position="206"/>
        <end position="240"/>
    </location>
</feature>
<dbReference type="EMBL" id="SSTE01022915">
    <property type="protein sequence ID" value="KAA0031351.1"/>
    <property type="molecule type" value="Genomic_DNA"/>
</dbReference>
<dbReference type="Proteomes" id="UP000321393">
    <property type="component" value="Unassembled WGS sequence"/>
</dbReference>
<dbReference type="Pfam" id="PF01535">
    <property type="entry name" value="PPR"/>
    <property type="match status" value="3"/>
</dbReference>
<dbReference type="PANTHER" id="PTHR47926:SF537">
    <property type="entry name" value="PENTACOTRIPEPTIDE-REPEAT REGION OF PRORP DOMAIN-CONTAINING PROTEIN"/>
    <property type="match status" value="1"/>
</dbReference>
<dbReference type="PROSITE" id="PS51375">
    <property type="entry name" value="PPR"/>
    <property type="match status" value="4"/>
</dbReference>
<gene>
    <name evidence="3" type="ORF">E6C27_scaffold139G001050</name>
</gene>
<dbReference type="GO" id="GO:0003723">
    <property type="term" value="F:RNA binding"/>
    <property type="evidence" value="ECO:0007669"/>
    <property type="project" value="InterPro"/>
</dbReference>
<accession>A0A5A7SP64</accession>
<protein>
    <submittedName>
        <fullName evidence="3">Pentatricopeptide repeat-containing protein</fullName>
    </submittedName>
</protein>
<dbReference type="InterPro" id="IPR002885">
    <property type="entry name" value="PPR_rpt"/>
</dbReference>
<dbReference type="InterPro" id="IPR046848">
    <property type="entry name" value="E_motif"/>
</dbReference>